<dbReference type="SUPFAM" id="SSF56784">
    <property type="entry name" value="HAD-like"/>
    <property type="match status" value="1"/>
</dbReference>
<organism evidence="8 9">
    <name type="scientific">Lactobacillus gigeriorum DSM 23908 = CRBIP 24.85</name>
    <dbReference type="NCBI Taxonomy" id="1423751"/>
    <lineage>
        <taxon>Bacteria</taxon>
        <taxon>Bacillati</taxon>
        <taxon>Bacillota</taxon>
        <taxon>Bacilli</taxon>
        <taxon>Lactobacillales</taxon>
        <taxon>Lactobacillaceae</taxon>
        <taxon>Lactobacillus</taxon>
    </lineage>
</organism>
<evidence type="ECO:0000256" key="6">
    <source>
        <dbReference type="SAM" id="Phobius"/>
    </source>
</evidence>
<dbReference type="Gene3D" id="3.40.1110.10">
    <property type="entry name" value="Calcium-transporting ATPase, cytoplasmic domain N"/>
    <property type="match status" value="1"/>
</dbReference>
<feature type="transmembrane region" description="Helical" evidence="6">
    <location>
        <begin position="749"/>
        <end position="767"/>
    </location>
</feature>
<dbReference type="STRING" id="1423751.FC38_GL001772"/>
<comment type="subcellular location">
    <subcellularLocation>
        <location evidence="1">Membrane</location>
        <topology evidence="1">Multi-pass membrane protein</topology>
    </subcellularLocation>
</comment>
<evidence type="ECO:0000259" key="7">
    <source>
        <dbReference type="Pfam" id="PF00122"/>
    </source>
</evidence>
<keyword evidence="5 6" id="KW-0472">Membrane</keyword>
<sequence length="803" mass="88848">MQMYLTDKNKGLTKAEVESRIKENKINRAVEDQFKSNWQIIAENTFTYFNLIFAILAFLLIIVQSYHDLTFLPVIIANTVIGIVQEIRAKQVLSKLNVMNEAEVEVIRDGKPDSLPIDQLVLDDLVILKSGDQVPADARVVAGEARVNESLLTGEADEITKQVGDELMSGSFLVSGEVKVQLEKVGKDSYIAKLTLEAKAMDTSEQSEMVRSINRLIKWVGILIIPLGIALFTQNYFLNHLPLQTSITSMEAAIIGMIPEGLYLLTTVALALAAMRLARRQVMLHNMKSVETLARVDTLCVDKTGTITEPVMAVDKIVPTAGVKNEALETLLQTYARNMPMENTTMKAIKERYSIGKGEKADNIIPFTSVNKYSAVVFKDFSLISGAPEMVLRDQFENFSREIEPLTDVGYRVLVFVKYPKPLKDVTDKLEGKVEVLGYICLNNPIRKEAKNTFTYFAKQGVDIKVISGDNPKTVSRVANQAGIKNADRYIDAQTIGENEYINAVKKYTVFGRVKPDQKKKLIQAMKTTGRTVAMTGDGVNDILAMKEADCSIAMASGNSAAVQAAQVVLLDSDFARMPKIVNEGRQVVNNIERSASLFLVKNIFSLLLTFIALIAAVTYPLRPSQITLISAFTIGIPSFFLALETNHRQIRGKFIPNILARAIPGGVTDMLAVGVLMLTSELLHLDHQDVATTATMLLIAVGLLVLYHISKPMNTYRVGVILASLAGLIFSIAFLHKLFVLQMISFKAVFLLIVLFFAEVAIFGWLSKIAEGIREILIKYSQTGSKTTVAELKEAYRKGIDR</sequence>
<evidence type="ECO:0000256" key="2">
    <source>
        <dbReference type="ARBA" id="ARBA00022692"/>
    </source>
</evidence>
<dbReference type="AlphaFoldDB" id="I7LCG7"/>
<dbReference type="InterPro" id="IPR008250">
    <property type="entry name" value="ATPase_P-typ_transduc_dom_A_sf"/>
</dbReference>
<dbReference type="Gene3D" id="2.70.150.10">
    <property type="entry name" value="Calcium-transporting ATPase, cytoplasmic transduction domain A"/>
    <property type="match status" value="1"/>
</dbReference>
<dbReference type="SFLD" id="SFLDG00002">
    <property type="entry name" value="C1.7:_P-type_atpase_like"/>
    <property type="match status" value="1"/>
</dbReference>
<dbReference type="PANTHER" id="PTHR42861">
    <property type="entry name" value="CALCIUM-TRANSPORTING ATPASE"/>
    <property type="match status" value="1"/>
</dbReference>
<evidence type="ECO:0000256" key="5">
    <source>
        <dbReference type="ARBA" id="ARBA00023136"/>
    </source>
</evidence>
<dbReference type="OrthoDB" id="9760364at2"/>
<dbReference type="Gene3D" id="1.20.1110.10">
    <property type="entry name" value="Calcium-transporting ATPase, transmembrane domain"/>
    <property type="match status" value="1"/>
</dbReference>
<dbReference type="GO" id="GO:0016887">
    <property type="term" value="F:ATP hydrolysis activity"/>
    <property type="evidence" value="ECO:0007669"/>
    <property type="project" value="InterPro"/>
</dbReference>
<evidence type="ECO:0000313" key="9">
    <source>
        <dbReference type="Proteomes" id="UP000009326"/>
    </source>
</evidence>
<dbReference type="Pfam" id="PF00702">
    <property type="entry name" value="Hydrolase"/>
    <property type="match status" value="1"/>
</dbReference>
<accession>I7LCG7</accession>
<evidence type="ECO:0000256" key="3">
    <source>
        <dbReference type="ARBA" id="ARBA00022967"/>
    </source>
</evidence>
<proteinExistence type="predicted"/>
<keyword evidence="4 6" id="KW-1133">Transmembrane helix</keyword>
<dbReference type="InterPro" id="IPR059000">
    <property type="entry name" value="ATPase_P-type_domA"/>
</dbReference>
<evidence type="ECO:0000256" key="1">
    <source>
        <dbReference type="ARBA" id="ARBA00004141"/>
    </source>
</evidence>
<dbReference type="Gene3D" id="3.40.50.1000">
    <property type="entry name" value="HAD superfamily/HAD-like"/>
    <property type="match status" value="1"/>
</dbReference>
<dbReference type="SFLD" id="SFLDS00003">
    <property type="entry name" value="Haloacid_Dehalogenase"/>
    <property type="match status" value="1"/>
</dbReference>
<feature type="transmembrane region" description="Helical" evidence="6">
    <location>
        <begin position="717"/>
        <end position="737"/>
    </location>
</feature>
<dbReference type="NCBIfam" id="TIGR01494">
    <property type="entry name" value="ATPase_P-type"/>
    <property type="match status" value="2"/>
</dbReference>
<gene>
    <name evidence="8" type="ORF">BN52_07670</name>
</gene>
<dbReference type="SUPFAM" id="SSF81653">
    <property type="entry name" value="Calcium ATPase, transduction domain A"/>
    <property type="match status" value="1"/>
</dbReference>
<reference evidence="8 9" key="1">
    <citation type="submission" date="2012-06" db="EMBL/GenBank/DDBJ databases">
        <title>Draft genome sequence of Lactobacillus gigeriorum CRBIP 24.85T, isolated from chicken crop.</title>
        <authorList>
            <person name="Cousin S."/>
            <person name="Ma L."/>
            <person name="Creno S."/>
            <person name="Clermont D."/>
            <person name="Loux V."/>
            <person name="Bizet C."/>
            <person name="Bouchier C."/>
        </authorList>
    </citation>
    <scope>NUCLEOTIDE SEQUENCE [LARGE SCALE GENOMIC DNA]</scope>
    <source>
        <strain evidence="9">CRBIP 24.85T</strain>
    </source>
</reference>
<dbReference type="GO" id="GO:0005524">
    <property type="term" value="F:ATP binding"/>
    <property type="evidence" value="ECO:0007669"/>
    <property type="project" value="UniProtKB-KW"/>
</dbReference>
<dbReference type="CDD" id="cd02609">
    <property type="entry name" value="P-type_ATPase"/>
    <property type="match status" value="1"/>
</dbReference>
<name>I7LCG7_9LACO</name>
<feature type="transmembrane region" description="Helical" evidence="6">
    <location>
        <begin position="69"/>
        <end position="87"/>
    </location>
</feature>
<dbReference type="InterPro" id="IPR018303">
    <property type="entry name" value="ATPase_P-typ_P_site"/>
</dbReference>
<keyword evidence="3" id="KW-1278">Translocase</keyword>
<evidence type="ECO:0000313" key="8">
    <source>
        <dbReference type="EMBL" id="CCI86466.1"/>
    </source>
</evidence>
<dbReference type="InterPro" id="IPR044492">
    <property type="entry name" value="P_typ_ATPase_HD_dom"/>
</dbReference>
<dbReference type="EMBL" id="CAKC01000023">
    <property type="protein sequence ID" value="CCI86466.1"/>
    <property type="molecule type" value="Genomic_DNA"/>
</dbReference>
<protein>
    <submittedName>
        <fullName evidence="8">P-type HAD superfamily ATPase</fullName>
    </submittedName>
</protein>
<feature type="domain" description="P-type ATPase A" evidence="7">
    <location>
        <begin position="99"/>
        <end position="195"/>
    </location>
</feature>
<dbReference type="InterPro" id="IPR001757">
    <property type="entry name" value="P_typ_ATPase"/>
</dbReference>
<dbReference type="InterPro" id="IPR023298">
    <property type="entry name" value="ATPase_P-typ_TM_dom_sf"/>
</dbReference>
<dbReference type="Proteomes" id="UP000009326">
    <property type="component" value="Unassembled WGS sequence"/>
</dbReference>
<keyword evidence="2 6" id="KW-0812">Transmembrane</keyword>
<dbReference type="PROSITE" id="PS00154">
    <property type="entry name" value="ATPASE_E1_E2"/>
    <property type="match status" value="1"/>
</dbReference>
<dbReference type="GO" id="GO:0016020">
    <property type="term" value="C:membrane"/>
    <property type="evidence" value="ECO:0007669"/>
    <property type="project" value="UniProtKB-SubCell"/>
</dbReference>
<dbReference type="Pfam" id="PF00122">
    <property type="entry name" value="E1-E2_ATPase"/>
    <property type="match status" value="1"/>
</dbReference>
<dbReference type="InterPro" id="IPR023299">
    <property type="entry name" value="ATPase_P-typ_cyto_dom_N"/>
</dbReference>
<dbReference type="InterPro" id="IPR036412">
    <property type="entry name" value="HAD-like_sf"/>
</dbReference>
<dbReference type="PRINTS" id="PR00119">
    <property type="entry name" value="CATATPASE"/>
</dbReference>
<feature type="transmembrane region" description="Helical" evidence="6">
    <location>
        <begin position="604"/>
        <end position="622"/>
    </location>
</feature>
<feature type="transmembrane region" description="Helical" evidence="6">
    <location>
        <begin position="659"/>
        <end position="679"/>
    </location>
</feature>
<evidence type="ECO:0000256" key="4">
    <source>
        <dbReference type="ARBA" id="ARBA00022989"/>
    </source>
</evidence>
<feature type="transmembrane region" description="Helical" evidence="6">
    <location>
        <begin position="253"/>
        <end position="278"/>
    </location>
</feature>
<feature type="transmembrane region" description="Helical" evidence="6">
    <location>
        <begin position="691"/>
        <end position="710"/>
    </location>
</feature>
<dbReference type="RefSeq" id="WP_008472413.1">
    <property type="nucleotide sequence ID" value="NZ_AYZO01000008.1"/>
</dbReference>
<feature type="transmembrane region" description="Helical" evidence="6">
    <location>
        <begin position="628"/>
        <end position="647"/>
    </location>
</feature>
<dbReference type="SUPFAM" id="SSF81660">
    <property type="entry name" value="Metal cation-transporting ATPase, ATP-binding domain N"/>
    <property type="match status" value="1"/>
</dbReference>
<dbReference type="SUPFAM" id="SSF81665">
    <property type="entry name" value="Calcium ATPase, transmembrane domain M"/>
    <property type="match status" value="1"/>
</dbReference>
<comment type="caution">
    <text evidence="8">The sequence shown here is derived from an EMBL/GenBank/DDBJ whole genome shotgun (WGS) entry which is preliminary data.</text>
</comment>
<feature type="transmembrane region" description="Helical" evidence="6">
    <location>
        <begin position="45"/>
        <end position="63"/>
    </location>
</feature>
<dbReference type="InterPro" id="IPR023214">
    <property type="entry name" value="HAD_sf"/>
</dbReference>
<dbReference type="SFLD" id="SFLDF00027">
    <property type="entry name" value="p-type_atpase"/>
    <property type="match status" value="1"/>
</dbReference>
<feature type="transmembrane region" description="Helical" evidence="6">
    <location>
        <begin position="216"/>
        <end position="233"/>
    </location>
</feature>